<dbReference type="GO" id="GO:0008705">
    <property type="term" value="F:methionine synthase activity"/>
    <property type="evidence" value="ECO:0007669"/>
    <property type="project" value="InterPro"/>
</dbReference>
<dbReference type="OrthoDB" id="9816190at2"/>
<dbReference type="RefSeq" id="WP_090245371.1">
    <property type="nucleotide sequence ID" value="NZ_FNOU01000012.1"/>
</dbReference>
<evidence type="ECO:0008006" key="3">
    <source>
        <dbReference type="Google" id="ProtNLM"/>
    </source>
</evidence>
<dbReference type="STRING" id="1528.SAMN04488579_11229"/>
<organism evidence="1 2">
    <name type="scientific">Eubacterium barkeri</name>
    <name type="common">Clostridium barkeri</name>
    <dbReference type="NCBI Taxonomy" id="1528"/>
    <lineage>
        <taxon>Bacteria</taxon>
        <taxon>Bacillati</taxon>
        <taxon>Bacillota</taxon>
        <taxon>Clostridia</taxon>
        <taxon>Eubacteriales</taxon>
        <taxon>Eubacteriaceae</taxon>
        <taxon>Eubacterium</taxon>
    </lineage>
</organism>
<dbReference type="SUPFAM" id="SSF56507">
    <property type="entry name" value="Methionine synthase activation domain-like"/>
    <property type="match status" value="1"/>
</dbReference>
<dbReference type="Gene3D" id="3.40.109.40">
    <property type="match status" value="1"/>
</dbReference>
<sequence length="212" mass="24535">MVEYIKTKFIYDKEKIFRQLHLKENENVTNYTHQVFPSLIQLAMHHLEITTCYSVQHNHFRGILPGVENCQYIVLCCCSCSQKIDDLIERMLKEEDFLDGFLLNHISNEILFNASNQMNTQLEYSLLEKDIHLTRKQSPGSCGIDLEAQAVLLNALKQETDLDITLTSNFMLAPEKSMLYYYGADSTIETHSTKHDCNSCDSTDCPYRDVDF</sequence>
<accession>A0A1H3G116</accession>
<reference evidence="2" key="1">
    <citation type="submission" date="2016-10" db="EMBL/GenBank/DDBJ databases">
        <authorList>
            <person name="Varghese N."/>
            <person name="Submissions S."/>
        </authorList>
    </citation>
    <scope>NUCLEOTIDE SEQUENCE [LARGE SCALE GENOMIC DNA]</scope>
    <source>
        <strain evidence="2">VPI 5359</strain>
    </source>
</reference>
<name>A0A1H3G116_EUBBA</name>
<proteinExistence type="predicted"/>
<keyword evidence="2" id="KW-1185">Reference proteome</keyword>
<dbReference type="InterPro" id="IPR037010">
    <property type="entry name" value="VitB12-dep_Met_synth_activ_sf"/>
</dbReference>
<evidence type="ECO:0000313" key="1">
    <source>
        <dbReference type="EMBL" id="SDX96328.1"/>
    </source>
</evidence>
<evidence type="ECO:0000313" key="2">
    <source>
        <dbReference type="Proteomes" id="UP000199652"/>
    </source>
</evidence>
<dbReference type="Proteomes" id="UP000199652">
    <property type="component" value="Unassembled WGS sequence"/>
</dbReference>
<dbReference type="EMBL" id="FNOU01000012">
    <property type="protein sequence ID" value="SDX96328.1"/>
    <property type="molecule type" value="Genomic_DNA"/>
</dbReference>
<dbReference type="AlphaFoldDB" id="A0A1H3G116"/>
<gene>
    <name evidence="1" type="ORF">SAMN04488579_11229</name>
</gene>
<protein>
    <recommendedName>
        <fullName evidence="3">Vitamin B12 dependent methionine synthase, activation domain</fullName>
    </recommendedName>
</protein>